<feature type="chain" id="PRO_5046712373" description="MG2 domain-containing protein" evidence="1">
    <location>
        <begin position="25"/>
        <end position="793"/>
    </location>
</feature>
<dbReference type="RefSeq" id="WP_386058812.1">
    <property type="nucleotide sequence ID" value="NZ_JBHLTQ010000001.1"/>
</dbReference>
<keyword evidence="3" id="KW-1185">Reference proteome</keyword>
<proteinExistence type="predicted"/>
<accession>A0ABV6Q4U2</accession>
<reference evidence="2 3" key="1">
    <citation type="submission" date="2024-09" db="EMBL/GenBank/DDBJ databases">
        <authorList>
            <person name="Sun Q."/>
            <person name="Mori K."/>
        </authorList>
    </citation>
    <scope>NUCLEOTIDE SEQUENCE [LARGE SCALE GENOMIC DNA]</scope>
    <source>
        <strain evidence="2 3">NCAIM B.02481</strain>
    </source>
</reference>
<protein>
    <recommendedName>
        <fullName evidence="4">MG2 domain-containing protein</fullName>
    </recommendedName>
</protein>
<sequence>MKMFHSLYSKFIILFLFCVIPSNAQEDSKLIDAYQTYMHAAREVVYMHLNKSTYIGGEDIGFTAYVLDKKDKKPSLLTTNLYVSIEDKNQKVIKQKLIKVFDGVATNTFEIDTTFNSGFYTIKAYTNWMRNFNEKNYFSESIRIIDLKDVKKIKTEPNDTNIDAQFLPESGHLLNGIINVVGVTIKDHLGYGIPYAKGEVVDNNNNTISSFETNQFGIGKFQLLPKTENTYTVKISHNDENLSFELNQNIETKGIVLSVTKLKSKVYISIKTNAETLESIKNKRHTLMIHNGSQYEIMDVYFTDNTEITKVIDNGNTATGINILTLFNENDKPIAERLFFNYEGINHLEPSTITTEKQKDSTVINLNFKAVNPNFNNAISISVLPEDTKSYNSHHNIISYTYLEPYVNGMIEQAKYYFTDVDSKKQYELDNLLITQGWSSYSWEDIFQNTQNIKYPFEQGITIKANLTSKDIDEELSTNFIMHAIKNEDPRVFTVEKGGNSFVIENLFPEGTPSIYLSKITTDEGIKPASLYLQFFPNDIPQFKSLKKEMPAYEKQKIAVAKRSSNKINIPDDAEELEEVTVLANSMLEKRYKQNELNVGKFGKITVIDQQDNKQYVNLLEYINDRIYNENVRYKSTNDSSLKIERFSINYFLNDVLLTDVGLLQGMYLSDIESIEFNRFGVDDGFRSPNGMVKIYTKDEVDVNRYDNKTTQTYKLPLTFSADKKFYTPKYKYYHDNFYKSYGTIAWEPKLITNTNGNVTLKIAKPKTAVKLYIEGIANDGSFIIEEKNVSLN</sequence>
<evidence type="ECO:0000313" key="2">
    <source>
        <dbReference type="EMBL" id="MFC0603278.1"/>
    </source>
</evidence>
<dbReference type="Proteomes" id="UP001589832">
    <property type="component" value="Unassembled WGS sequence"/>
</dbReference>
<evidence type="ECO:0000313" key="3">
    <source>
        <dbReference type="Proteomes" id="UP001589832"/>
    </source>
</evidence>
<dbReference type="Gene3D" id="2.60.40.1930">
    <property type="match status" value="1"/>
</dbReference>
<dbReference type="EMBL" id="JBHLTQ010000001">
    <property type="protein sequence ID" value="MFC0603278.1"/>
    <property type="molecule type" value="Genomic_DNA"/>
</dbReference>
<keyword evidence="1" id="KW-0732">Signal</keyword>
<name>A0ABV6Q4U2_9FLAO</name>
<gene>
    <name evidence="2" type="ORF">ACFFGA_01815</name>
</gene>
<feature type="signal peptide" evidence="1">
    <location>
        <begin position="1"/>
        <end position="24"/>
    </location>
</feature>
<comment type="caution">
    <text evidence="2">The sequence shown here is derived from an EMBL/GenBank/DDBJ whole genome shotgun (WGS) entry which is preliminary data.</text>
</comment>
<evidence type="ECO:0008006" key="4">
    <source>
        <dbReference type="Google" id="ProtNLM"/>
    </source>
</evidence>
<organism evidence="2 3">
    <name type="scientific">Winogradskyella pulchriflava</name>
    <dbReference type="NCBI Taxonomy" id="1110688"/>
    <lineage>
        <taxon>Bacteria</taxon>
        <taxon>Pseudomonadati</taxon>
        <taxon>Bacteroidota</taxon>
        <taxon>Flavobacteriia</taxon>
        <taxon>Flavobacteriales</taxon>
        <taxon>Flavobacteriaceae</taxon>
        <taxon>Winogradskyella</taxon>
    </lineage>
</organism>
<evidence type="ECO:0000256" key="1">
    <source>
        <dbReference type="SAM" id="SignalP"/>
    </source>
</evidence>